<dbReference type="SUPFAM" id="SSF53187">
    <property type="entry name" value="Zn-dependent exopeptidases"/>
    <property type="match status" value="1"/>
</dbReference>
<dbReference type="EMBL" id="NRRL01000080">
    <property type="protein sequence ID" value="MBK1670196.1"/>
    <property type="molecule type" value="Genomic_DNA"/>
</dbReference>
<name>A0ABS1DJL9_9PROT</name>
<dbReference type="Proteomes" id="UP001296873">
    <property type="component" value="Unassembled WGS sequence"/>
</dbReference>
<reference evidence="2 3" key="1">
    <citation type="journal article" date="2020" name="Microorganisms">
        <title>Osmotic Adaptation and Compatible Solute Biosynthesis of Phototrophic Bacteria as Revealed from Genome Analyses.</title>
        <authorList>
            <person name="Imhoff J.F."/>
            <person name="Rahn T."/>
            <person name="Kunzel S."/>
            <person name="Keller A."/>
            <person name="Neulinger S.C."/>
        </authorList>
    </citation>
    <scope>NUCLEOTIDE SEQUENCE [LARGE SCALE GENOMIC DNA]</scope>
    <source>
        <strain evidence="2 3">DSM 9895</strain>
    </source>
</reference>
<keyword evidence="1" id="KW-0378">Hydrolase</keyword>
<accession>A0ABS1DJL9</accession>
<feature type="non-terminal residue" evidence="2">
    <location>
        <position position="1"/>
    </location>
</feature>
<evidence type="ECO:0000313" key="2">
    <source>
        <dbReference type="EMBL" id="MBK1670196.1"/>
    </source>
</evidence>
<proteinExistence type="predicted"/>
<dbReference type="Pfam" id="PF01546">
    <property type="entry name" value="Peptidase_M20"/>
    <property type="match status" value="1"/>
</dbReference>
<comment type="caution">
    <text evidence="2">The sequence shown here is derived from an EMBL/GenBank/DDBJ whole genome shotgun (WGS) entry which is preliminary data.</text>
</comment>
<keyword evidence="3" id="KW-1185">Reference proteome</keyword>
<evidence type="ECO:0000313" key="3">
    <source>
        <dbReference type="Proteomes" id="UP001296873"/>
    </source>
</evidence>
<evidence type="ECO:0000256" key="1">
    <source>
        <dbReference type="ARBA" id="ARBA00022801"/>
    </source>
</evidence>
<sequence length="89" mass="9164">APETGPHAAADAVPAAHRGAAEALARQLTGSNRTEVVAYATEGGVFQTHGFSTVVMGPGNIREAHQPDEFIEAGELDRCVGVLRGLADV</sequence>
<gene>
    <name evidence="2" type="ORF">CKO28_19360</name>
</gene>
<protein>
    <recommendedName>
        <fullName evidence="4">Acetylornithine deacetylase</fullName>
    </recommendedName>
</protein>
<dbReference type="RefSeq" id="WP_200342550.1">
    <property type="nucleotide sequence ID" value="NZ_NRRL01000080.1"/>
</dbReference>
<evidence type="ECO:0008006" key="4">
    <source>
        <dbReference type="Google" id="ProtNLM"/>
    </source>
</evidence>
<organism evidence="2 3">
    <name type="scientific">Rhodovibrio sodomensis</name>
    <dbReference type="NCBI Taxonomy" id="1088"/>
    <lineage>
        <taxon>Bacteria</taxon>
        <taxon>Pseudomonadati</taxon>
        <taxon>Pseudomonadota</taxon>
        <taxon>Alphaproteobacteria</taxon>
        <taxon>Rhodospirillales</taxon>
        <taxon>Rhodovibrionaceae</taxon>
        <taxon>Rhodovibrio</taxon>
    </lineage>
</organism>
<dbReference type="Gene3D" id="3.40.630.10">
    <property type="entry name" value="Zn peptidases"/>
    <property type="match status" value="1"/>
</dbReference>
<dbReference type="InterPro" id="IPR002933">
    <property type="entry name" value="Peptidase_M20"/>
</dbReference>